<comment type="similarity">
    <text evidence="8">Belongs to the binding-protein-dependent transport system permease family. LivHM subfamily.</text>
</comment>
<comment type="subcellular location">
    <subcellularLocation>
        <location evidence="1">Cell membrane</location>
        <topology evidence="1">Multi-pass membrane protein</topology>
    </subcellularLocation>
</comment>
<evidence type="ECO:0000256" key="3">
    <source>
        <dbReference type="ARBA" id="ARBA00022475"/>
    </source>
</evidence>
<feature type="transmembrane region" description="Helical" evidence="9">
    <location>
        <begin position="136"/>
        <end position="160"/>
    </location>
</feature>
<evidence type="ECO:0000256" key="9">
    <source>
        <dbReference type="SAM" id="Phobius"/>
    </source>
</evidence>
<keyword evidence="5" id="KW-0029">Amino-acid transport</keyword>
<feature type="transmembrane region" description="Helical" evidence="9">
    <location>
        <begin position="60"/>
        <end position="83"/>
    </location>
</feature>
<keyword evidence="2" id="KW-0813">Transport</keyword>
<feature type="transmembrane region" description="Helical" evidence="9">
    <location>
        <begin position="222"/>
        <end position="248"/>
    </location>
</feature>
<evidence type="ECO:0000256" key="5">
    <source>
        <dbReference type="ARBA" id="ARBA00022970"/>
    </source>
</evidence>
<feature type="transmembrane region" description="Helical" evidence="9">
    <location>
        <begin position="192"/>
        <end position="210"/>
    </location>
</feature>
<dbReference type="PANTHER" id="PTHR11795:SF445">
    <property type="entry name" value="AMINO ACID ABC TRANSPORTER PERMEASE PROTEIN"/>
    <property type="match status" value="1"/>
</dbReference>
<protein>
    <recommendedName>
        <fullName evidence="12">Branched-chain amino acid ABC transporter permease</fullName>
    </recommendedName>
</protein>
<accession>A0A1F7VCU5</accession>
<evidence type="ECO:0000256" key="1">
    <source>
        <dbReference type="ARBA" id="ARBA00004651"/>
    </source>
</evidence>
<dbReference type="GO" id="GO:0022857">
    <property type="term" value="F:transmembrane transporter activity"/>
    <property type="evidence" value="ECO:0007669"/>
    <property type="project" value="InterPro"/>
</dbReference>
<keyword evidence="4 9" id="KW-0812">Transmembrane</keyword>
<gene>
    <name evidence="10" type="ORF">A3I42_00420</name>
</gene>
<dbReference type="Proteomes" id="UP000178264">
    <property type="component" value="Unassembled WGS sequence"/>
</dbReference>
<dbReference type="PANTHER" id="PTHR11795">
    <property type="entry name" value="BRANCHED-CHAIN AMINO ACID TRANSPORT SYSTEM PERMEASE PROTEIN LIVH"/>
    <property type="match status" value="1"/>
</dbReference>
<dbReference type="GO" id="GO:0005886">
    <property type="term" value="C:plasma membrane"/>
    <property type="evidence" value="ECO:0007669"/>
    <property type="project" value="UniProtKB-SubCell"/>
</dbReference>
<evidence type="ECO:0000256" key="6">
    <source>
        <dbReference type="ARBA" id="ARBA00022989"/>
    </source>
</evidence>
<feature type="transmembrane region" description="Helical" evidence="9">
    <location>
        <begin position="95"/>
        <end position="116"/>
    </location>
</feature>
<dbReference type="GO" id="GO:0006865">
    <property type="term" value="P:amino acid transport"/>
    <property type="evidence" value="ECO:0007669"/>
    <property type="project" value="UniProtKB-KW"/>
</dbReference>
<evidence type="ECO:0008006" key="12">
    <source>
        <dbReference type="Google" id="ProtNLM"/>
    </source>
</evidence>
<dbReference type="EMBL" id="MGER01000053">
    <property type="protein sequence ID" value="OGL87827.1"/>
    <property type="molecule type" value="Genomic_DNA"/>
</dbReference>
<evidence type="ECO:0000256" key="8">
    <source>
        <dbReference type="ARBA" id="ARBA00037998"/>
    </source>
</evidence>
<comment type="caution">
    <text evidence="10">The sequence shown here is derived from an EMBL/GenBank/DDBJ whole genome shotgun (WGS) entry which is preliminary data.</text>
</comment>
<dbReference type="InterPro" id="IPR052157">
    <property type="entry name" value="BCAA_transport_permease"/>
</dbReference>
<dbReference type="InterPro" id="IPR001851">
    <property type="entry name" value="ABC_transp_permease"/>
</dbReference>
<dbReference type="Pfam" id="PF02653">
    <property type="entry name" value="BPD_transp_2"/>
    <property type="match status" value="1"/>
</dbReference>
<name>A0A1F7VCU5_9BACT</name>
<organism evidence="10 11">
    <name type="scientific">Candidatus Uhrbacteria bacterium RIFCSPLOWO2_02_FULL_49_11</name>
    <dbReference type="NCBI Taxonomy" id="1802409"/>
    <lineage>
        <taxon>Bacteria</taxon>
        <taxon>Candidatus Uhriibacteriota</taxon>
    </lineage>
</organism>
<proteinExistence type="inferred from homology"/>
<evidence type="ECO:0000256" key="7">
    <source>
        <dbReference type="ARBA" id="ARBA00023136"/>
    </source>
</evidence>
<feature type="transmembrane region" description="Helical" evidence="9">
    <location>
        <begin position="255"/>
        <end position="278"/>
    </location>
</feature>
<dbReference type="CDD" id="cd06582">
    <property type="entry name" value="TM_PBP1_LivH_like"/>
    <property type="match status" value="1"/>
</dbReference>
<evidence type="ECO:0000256" key="2">
    <source>
        <dbReference type="ARBA" id="ARBA00022448"/>
    </source>
</evidence>
<keyword evidence="7 9" id="KW-0472">Membrane</keyword>
<keyword evidence="3" id="KW-1003">Cell membrane</keyword>
<reference evidence="10 11" key="1">
    <citation type="journal article" date="2016" name="Nat. Commun.">
        <title>Thousands of microbial genomes shed light on interconnected biogeochemical processes in an aquifer system.</title>
        <authorList>
            <person name="Anantharaman K."/>
            <person name="Brown C.T."/>
            <person name="Hug L.A."/>
            <person name="Sharon I."/>
            <person name="Castelle C.J."/>
            <person name="Probst A.J."/>
            <person name="Thomas B.C."/>
            <person name="Singh A."/>
            <person name="Wilkins M.J."/>
            <person name="Karaoz U."/>
            <person name="Brodie E.L."/>
            <person name="Williams K.H."/>
            <person name="Hubbard S.S."/>
            <person name="Banfield J.F."/>
        </authorList>
    </citation>
    <scope>NUCLEOTIDE SEQUENCE [LARGE SCALE GENOMIC DNA]</scope>
</reference>
<sequence>MEVVPQFIVNILIPASLYGMVAVGFSVVVRVTRMYHLAIGGLVLFSGYLLYSSRLAGMPWWLGIIIAILITTFIGWFMGVAVFERFQEKRSVRVGSSVVAALALLVFLENGLLMYFGPGSKSVAHVWDVHHAVGSAIVTDLEIVIVVVSMLVSGMVWLFLHATRFGKALRAIADNAEVAAVVGIDLQKGRGFAWALAAFLAGIAGIFYALEYTLIPAQASAMAINVFFRSILGGVGSVPGALAGSLLLETAEQATALWISSTFKFLTAAVMVVAVLLWRPSGIFGIKK</sequence>
<feature type="transmembrane region" description="Helical" evidence="9">
    <location>
        <begin position="35"/>
        <end position="54"/>
    </location>
</feature>
<evidence type="ECO:0000313" key="11">
    <source>
        <dbReference type="Proteomes" id="UP000178264"/>
    </source>
</evidence>
<evidence type="ECO:0000256" key="4">
    <source>
        <dbReference type="ARBA" id="ARBA00022692"/>
    </source>
</evidence>
<feature type="transmembrane region" description="Helical" evidence="9">
    <location>
        <begin position="6"/>
        <end position="28"/>
    </location>
</feature>
<evidence type="ECO:0000313" key="10">
    <source>
        <dbReference type="EMBL" id="OGL87827.1"/>
    </source>
</evidence>
<keyword evidence="6 9" id="KW-1133">Transmembrane helix</keyword>
<dbReference type="AlphaFoldDB" id="A0A1F7VCU5"/>